<dbReference type="SUPFAM" id="SSF52266">
    <property type="entry name" value="SGNH hydrolase"/>
    <property type="match status" value="1"/>
</dbReference>
<evidence type="ECO:0000313" key="2">
    <source>
        <dbReference type="EMBL" id="GJE54594.1"/>
    </source>
</evidence>
<dbReference type="InterPro" id="IPR051532">
    <property type="entry name" value="Ester_Hydrolysis_Enzymes"/>
</dbReference>
<proteinExistence type="predicted"/>
<dbReference type="PANTHER" id="PTHR30383">
    <property type="entry name" value="THIOESTERASE 1/PROTEASE 1/LYSOPHOSPHOLIPASE L1"/>
    <property type="match status" value="1"/>
</dbReference>
<reference evidence="2" key="1">
    <citation type="journal article" date="2021" name="Front. Microbiol.">
        <title>Comprehensive Comparative Genomics and Phenotyping of Methylobacterium Species.</title>
        <authorList>
            <person name="Alessa O."/>
            <person name="Ogura Y."/>
            <person name="Fujitani Y."/>
            <person name="Takami H."/>
            <person name="Hayashi T."/>
            <person name="Sahin N."/>
            <person name="Tani A."/>
        </authorList>
    </citation>
    <scope>NUCLEOTIDE SEQUENCE</scope>
    <source>
        <strain evidence="2">DSM 23674</strain>
    </source>
</reference>
<comment type="caution">
    <text evidence="2">The sequence shown here is derived from an EMBL/GenBank/DDBJ whole genome shotgun (WGS) entry which is preliminary data.</text>
</comment>
<reference evidence="2" key="2">
    <citation type="submission" date="2021-08" db="EMBL/GenBank/DDBJ databases">
        <authorList>
            <person name="Tani A."/>
            <person name="Ola A."/>
            <person name="Ogura Y."/>
            <person name="Katsura K."/>
            <person name="Hayashi T."/>
        </authorList>
    </citation>
    <scope>NUCLEOTIDE SEQUENCE</scope>
    <source>
        <strain evidence="2">DSM 23674</strain>
    </source>
</reference>
<dbReference type="Gene3D" id="3.40.50.1110">
    <property type="entry name" value="SGNH hydrolase"/>
    <property type="match status" value="1"/>
</dbReference>
<name>A0ABQ4TIF1_9HYPH</name>
<evidence type="ECO:0000259" key="1">
    <source>
        <dbReference type="Pfam" id="PF13472"/>
    </source>
</evidence>
<accession>A0ABQ4TIF1</accession>
<keyword evidence="3" id="KW-1185">Reference proteome</keyword>
<dbReference type="InterPro" id="IPR036514">
    <property type="entry name" value="SGNH_hydro_sf"/>
</dbReference>
<organism evidence="2 3">
    <name type="scientific">Methylobacterium thuringiense</name>
    <dbReference type="NCBI Taxonomy" id="1003091"/>
    <lineage>
        <taxon>Bacteria</taxon>
        <taxon>Pseudomonadati</taxon>
        <taxon>Pseudomonadota</taxon>
        <taxon>Alphaproteobacteria</taxon>
        <taxon>Hyphomicrobiales</taxon>
        <taxon>Methylobacteriaceae</taxon>
        <taxon>Methylobacterium</taxon>
    </lineage>
</organism>
<evidence type="ECO:0000313" key="3">
    <source>
        <dbReference type="Proteomes" id="UP001055101"/>
    </source>
</evidence>
<feature type="domain" description="SGNH hydrolase-type esterase" evidence="1">
    <location>
        <begin position="413"/>
        <end position="556"/>
    </location>
</feature>
<gene>
    <name evidence="2" type="ORF">EKPJFOCH_1072</name>
</gene>
<sequence>MLSLGISLRLGAASRTPAAIAALGPSLLSDADVFFAPSVTRQQPGGLAAPLLVDPDTFFAPTVRRGAVTLRPGAVATTTALYGPTVISGGVGLYPPRVTSAQAFKAPAIGRGAVTLSPGRANNAGSFLAPAVGRGPVTLRPALFSDPDAFPAPTVGRGAVTLRPGLVSPANAFPAPTVTRGAVTLRPSAYSDADTFFSPTITASATPAYIKIPSGSLNRYRTARTATKAGTADTLFTAIGDSTTRGFVASVTDGTAYPSAWSHKLPSYVAALDNGLNITAEAIFGHGGLTTTAAGTNQIGAYEGRITGAYRTGLATVGGNHFLFNSGDTLNFTPNVPWDRAVITYVRNSGIGTLTYAVDGGSTTALVGNGTPAAVLTATVSAASVGTHTLNLGCTASGFYVTGLDFYQSTRKQLRVRNGGLSSSTTTSASWTGNSNVYDGRPTLRTLANHLVTIGLGINDMTAGTAVATFKANLTNLVNDVQGAGGDVILMTANPVQISSISQATQDTYNQAIRDLATQLNLALFDTYAYFGSNDRGQAGDRGYFSDDKHPSKAGYLYWAQGFAPMLTL</sequence>
<dbReference type="Pfam" id="PF13472">
    <property type="entry name" value="Lipase_GDSL_2"/>
    <property type="match status" value="1"/>
</dbReference>
<dbReference type="InterPro" id="IPR013830">
    <property type="entry name" value="SGNH_hydro"/>
</dbReference>
<dbReference type="Proteomes" id="UP001055101">
    <property type="component" value="Unassembled WGS sequence"/>
</dbReference>
<protein>
    <recommendedName>
        <fullName evidence="1">SGNH hydrolase-type esterase domain-containing protein</fullName>
    </recommendedName>
</protein>
<dbReference type="EMBL" id="BPRA01000004">
    <property type="protein sequence ID" value="GJE54594.1"/>
    <property type="molecule type" value="Genomic_DNA"/>
</dbReference>